<protein>
    <submittedName>
        <fullName evidence="3 5">Vacuolar sorting protein-like protein</fullName>
    </submittedName>
</protein>
<dbReference type="SUPFAM" id="SSF56815">
    <property type="entry name" value="Sec1/munc18-like (SM) proteins"/>
    <property type="match status" value="1"/>
</dbReference>
<comment type="similarity">
    <text evidence="1">Belongs to the STXBP/unc-18/SEC1 family.</text>
</comment>
<feature type="region of interest" description="Disordered" evidence="2">
    <location>
        <begin position="276"/>
        <end position="296"/>
    </location>
</feature>
<dbReference type="RefSeq" id="XP_033529760.1">
    <property type="nucleotide sequence ID" value="XM_033680429.1"/>
</dbReference>
<dbReference type="Gene3D" id="3.90.830.10">
    <property type="entry name" value="Syntaxin Binding Protein 1, Chain A, domain 2"/>
    <property type="match status" value="1"/>
</dbReference>
<feature type="compositionally biased region" description="Low complexity" evidence="2">
    <location>
        <begin position="276"/>
        <end position="295"/>
    </location>
</feature>
<dbReference type="Gene3D" id="3.40.50.2060">
    <property type="match status" value="1"/>
</dbReference>
<evidence type="ECO:0000313" key="5">
    <source>
        <dbReference type="RefSeq" id="XP_033529760.1"/>
    </source>
</evidence>
<evidence type="ECO:0000313" key="3">
    <source>
        <dbReference type="EMBL" id="KAF1808129.1"/>
    </source>
</evidence>
<accession>A0A6G1FR15</accession>
<reference evidence="3 5" key="1">
    <citation type="submission" date="2020-01" db="EMBL/GenBank/DDBJ databases">
        <authorList>
            <consortium name="DOE Joint Genome Institute"/>
            <person name="Haridas S."/>
            <person name="Albert R."/>
            <person name="Binder M."/>
            <person name="Bloem J."/>
            <person name="Labutti K."/>
            <person name="Salamov A."/>
            <person name="Andreopoulos B."/>
            <person name="Baker S.E."/>
            <person name="Barry K."/>
            <person name="Bills G."/>
            <person name="Bluhm B.H."/>
            <person name="Cannon C."/>
            <person name="Castanera R."/>
            <person name="Culley D.E."/>
            <person name="Daum C."/>
            <person name="Ezra D."/>
            <person name="Gonzalez J.B."/>
            <person name="Henrissat B."/>
            <person name="Kuo A."/>
            <person name="Liang C."/>
            <person name="Lipzen A."/>
            <person name="Lutzoni F."/>
            <person name="Magnuson J."/>
            <person name="Mondo S."/>
            <person name="Nolan M."/>
            <person name="Ohm R."/>
            <person name="Pangilinan J."/>
            <person name="Park H.-J."/>
            <person name="Ramirez L."/>
            <person name="Alfaro M."/>
            <person name="Sun H."/>
            <person name="Tritt A."/>
            <person name="Yoshinaga Y."/>
            <person name="Zwiers L.-H."/>
            <person name="Turgeon B.G."/>
            <person name="Goodwin S.B."/>
            <person name="Spatafora J.W."/>
            <person name="Crous P.W."/>
            <person name="Grigoriev I.V."/>
        </authorList>
    </citation>
    <scope>NUCLEOTIDE SEQUENCE</scope>
    <source>
        <strain evidence="3 5">CBS 781.70</strain>
    </source>
</reference>
<dbReference type="Proteomes" id="UP000504638">
    <property type="component" value="Unplaced"/>
</dbReference>
<dbReference type="Pfam" id="PF00995">
    <property type="entry name" value="Sec1"/>
    <property type="match status" value="1"/>
</dbReference>
<gene>
    <name evidence="3 5" type="ORF">P152DRAFT_462863</name>
</gene>
<proteinExistence type="inferred from homology"/>
<dbReference type="OrthoDB" id="10262287at2759"/>
<keyword evidence="4" id="KW-1185">Reference proteome</keyword>
<sequence length="661" mass="72959">MARTVLEASEIGEKARRDLLLLLEGVRGKKNLVIEKGLAGTLGLFVKFSTLQEYGVDKVFFLENDNVDSSQKNIVFLARSDNLNEVHAIASQIKRLRQSGQTEHEISIFWVPRRTLVSDQILEEEGALGDVNVSEYPLYFVPVAEDILSLELENSFRDLYLRKDPTCIFTAAKALMLLQQHHGLFPRITGKGNNAKRLADLLMRMRSELTASSDFRPSGAGYELTPSNTIESLIIIDREVDFPSALLTQLTYEGLVDECFGIESNQIEVDSSVVGTASNTTSQGSSSGPGSASQPLRKKIILDGTESLFKSIRDTNFAVVPQVLNSVARRLQNTYENRPTASKTTAELREFVSKLPSYQSEQTSLKLHTNIAEEIQKFTQSEIFTRILEVQQTVAEELDPTSQHDTIDELISRAISLPTVLRLLCLESTMCNGLRPRDLDAFKRAILHAYGPQHLLTLSRLEKMGLLSTRSGSAFTPAPLSKSGSGTNYSYVRKALHLYMREVNEAKPDDIAYVYSGPVPLSVRLVQCVLQKQYLASLSNKHPGATNAAASGATALSQGWRPFEEAVKQIKGATFDEVQRGEEKAVRAKQILNGSGSTEGKTVLVFYLGGISRAEVAALRFVGKRLVDEGRRRNLVICTTGMVSGNDMMKAAIAERDFGGR</sequence>
<dbReference type="InterPro" id="IPR027482">
    <property type="entry name" value="Sec1-like_dom2"/>
</dbReference>
<dbReference type="Gene3D" id="3.40.50.1910">
    <property type="match status" value="2"/>
</dbReference>
<dbReference type="GO" id="GO:0016192">
    <property type="term" value="P:vesicle-mediated transport"/>
    <property type="evidence" value="ECO:0007669"/>
    <property type="project" value="InterPro"/>
</dbReference>
<dbReference type="EMBL" id="ML975190">
    <property type="protein sequence ID" value="KAF1808129.1"/>
    <property type="molecule type" value="Genomic_DNA"/>
</dbReference>
<reference evidence="5" key="3">
    <citation type="submission" date="2025-04" db="UniProtKB">
        <authorList>
            <consortium name="RefSeq"/>
        </authorList>
    </citation>
    <scope>IDENTIFICATION</scope>
    <source>
        <strain evidence="5">CBS 781.70</strain>
    </source>
</reference>
<dbReference type="Gene3D" id="1.25.40.850">
    <property type="match status" value="1"/>
</dbReference>
<dbReference type="InterPro" id="IPR036045">
    <property type="entry name" value="Sec1-like_sf"/>
</dbReference>
<dbReference type="InterPro" id="IPR043154">
    <property type="entry name" value="Sec-1-like_dom1"/>
</dbReference>
<organism evidence="3">
    <name type="scientific">Eremomyces bilateralis CBS 781.70</name>
    <dbReference type="NCBI Taxonomy" id="1392243"/>
    <lineage>
        <taxon>Eukaryota</taxon>
        <taxon>Fungi</taxon>
        <taxon>Dikarya</taxon>
        <taxon>Ascomycota</taxon>
        <taxon>Pezizomycotina</taxon>
        <taxon>Dothideomycetes</taxon>
        <taxon>Dothideomycetes incertae sedis</taxon>
        <taxon>Eremomycetales</taxon>
        <taxon>Eremomycetaceae</taxon>
        <taxon>Eremomyces</taxon>
    </lineage>
</organism>
<dbReference type="InterPro" id="IPR001619">
    <property type="entry name" value="Sec1-like"/>
</dbReference>
<dbReference type="InterPro" id="IPR043155">
    <property type="entry name" value="VPS33_dom3b"/>
</dbReference>
<dbReference type="InterPro" id="IPR043127">
    <property type="entry name" value="Sec-1-like_dom3a"/>
</dbReference>
<dbReference type="PANTHER" id="PTHR11679">
    <property type="entry name" value="VESICLE PROTEIN SORTING-ASSOCIATED"/>
    <property type="match status" value="1"/>
</dbReference>
<evidence type="ECO:0000313" key="4">
    <source>
        <dbReference type="Proteomes" id="UP000504638"/>
    </source>
</evidence>
<name>A0A6G1FR15_9PEZI</name>
<dbReference type="AlphaFoldDB" id="A0A6G1FR15"/>
<dbReference type="GeneID" id="54420999"/>
<evidence type="ECO:0000256" key="2">
    <source>
        <dbReference type="SAM" id="MobiDB-lite"/>
    </source>
</evidence>
<evidence type="ECO:0000256" key="1">
    <source>
        <dbReference type="ARBA" id="ARBA00009884"/>
    </source>
</evidence>
<reference evidence="5" key="2">
    <citation type="submission" date="2020-04" db="EMBL/GenBank/DDBJ databases">
        <authorList>
            <consortium name="NCBI Genome Project"/>
        </authorList>
    </citation>
    <scope>NUCLEOTIDE SEQUENCE</scope>
    <source>
        <strain evidence="5">CBS 781.70</strain>
    </source>
</reference>